<evidence type="ECO:0000256" key="1">
    <source>
        <dbReference type="SAM" id="Phobius"/>
    </source>
</evidence>
<organism evidence="2 3">
    <name type="scientific">Lolium multiflorum</name>
    <name type="common">Italian ryegrass</name>
    <name type="synonym">Lolium perenne subsp. multiflorum</name>
    <dbReference type="NCBI Taxonomy" id="4521"/>
    <lineage>
        <taxon>Eukaryota</taxon>
        <taxon>Viridiplantae</taxon>
        <taxon>Streptophyta</taxon>
        <taxon>Embryophyta</taxon>
        <taxon>Tracheophyta</taxon>
        <taxon>Spermatophyta</taxon>
        <taxon>Magnoliopsida</taxon>
        <taxon>Liliopsida</taxon>
        <taxon>Poales</taxon>
        <taxon>Poaceae</taxon>
        <taxon>BOP clade</taxon>
        <taxon>Pooideae</taxon>
        <taxon>Poodae</taxon>
        <taxon>Poeae</taxon>
        <taxon>Poeae Chloroplast Group 2 (Poeae type)</taxon>
        <taxon>Loliodinae</taxon>
        <taxon>Loliinae</taxon>
        <taxon>Lolium</taxon>
    </lineage>
</organism>
<name>A0AAD8TD04_LOLMU</name>
<dbReference type="EMBL" id="JAUUTY010000002">
    <property type="protein sequence ID" value="KAK1680181.1"/>
    <property type="molecule type" value="Genomic_DNA"/>
</dbReference>
<dbReference type="Proteomes" id="UP001231189">
    <property type="component" value="Unassembled WGS sequence"/>
</dbReference>
<evidence type="ECO:0000313" key="2">
    <source>
        <dbReference type="EMBL" id="KAK1680181.1"/>
    </source>
</evidence>
<reference evidence="2" key="1">
    <citation type="submission" date="2023-07" db="EMBL/GenBank/DDBJ databases">
        <title>A chromosome-level genome assembly of Lolium multiflorum.</title>
        <authorList>
            <person name="Chen Y."/>
            <person name="Copetti D."/>
            <person name="Kolliker R."/>
            <person name="Studer B."/>
        </authorList>
    </citation>
    <scope>NUCLEOTIDE SEQUENCE</scope>
    <source>
        <strain evidence="2">02402/16</strain>
        <tissue evidence="2">Leaf</tissue>
    </source>
</reference>
<proteinExistence type="predicted"/>
<feature type="transmembrane region" description="Helical" evidence="1">
    <location>
        <begin position="6"/>
        <end position="24"/>
    </location>
</feature>
<protein>
    <submittedName>
        <fullName evidence="2">Uncharacterized protein</fullName>
    </submittedName>
</protein>
<evidence type="ECO:0000313" key="3">
    <source>
        <dbReference type="Proteomes" id="UP001231189"/>
    </source>
</evidence>
<keyword evidence="1" id="KW-0812">Transmembrane</keyword>
<comment type="caution">
    <text evidence="2">The sequence shown here is derived from an EMBL/GenBank/DDBJ whole genome shotgun (WGS) entry which is preliminary data.</text>
</comment>
<gene>
    <name evidence="2" type="ORF">QYE76_041029</name>
</gene>
<sequence>MSLLVVHFEIINELGMGIGILNLLMRFKKNFNAIGIPLDANAFIELRAVLQLLDAEKEDGGLNLVVMEQLVEDGIVRARRIGQIYVDELIGRAHR</sequence>
<accession>A0AAD8TD04</accession>
<dbReference type="AlphaFoldDB" id="A0AAD8TD04"/>
<keyword evidence="1" id="KW-0472">Membrane</keyword>
<keyword evidence="3" id="KW-1185">Reference proteome</keyword>
<keyword evidence="1" id="KW-1133">Transmembrane helix</keyword>